<dbReference type="CDD" id="cd20707">
    <property type="entry name" value="MIX_III"/>
    <property type="match status" value="1"/>
</dbReference>
<protein>
    <submittedName>
        <fullName evidence="3">Transmembrane protein</fullName>
    </submittedName>
</protein>
<dbReference type="InterPro" id="IPR048126">
    <property type="entry name" value="Toxin_VasX"/>
</dbReference>
<feature type="transmembrane region" description="Helical" evidence="1">
    <location>
        <begin position="760"/>
        <end position="779"/>
    </location>
</feature>
<sequence length="878" mass="95512">MSIRKGCPICDRDSLLIYPVRYAIACPRGAAKVPALSGNFRVDDRAPQDVATARYTLRSLRGGYLYTYDEKRKLLRAYMVTGDGALWKFPPGIAPPPGNSAKYNLTANLCPLGDDYPQSYGLCVSIQHTPGDDEATKLWIGWSNVRWTRDMVFKKIEDIAWRKLHMQCIDVSAMIAGGAAHTGEFEAVRSGISHFAMDHRAMAEAFNFSNCAPNDDIRLRQTHADARIAKVMAESPLKQGFVIAVNDPVGIANDLAELTIPDSHNGFDTGIYWKYVSAQLLERAEVGIRANAKASAGLGYGISKRIADANALNAVVRAPGEPAADLAGLYRFVRRWIATGSAGRAARAEQRKIDDIPTAELEAADEAWAAACARMGPDGKPLIGRDGKPVSVIDTQALERFRKDEYPRALDAFKPGWSALVQAHAEWLKCSLLADWMTGNHDMRDLRSGYAYSESCAQSIGAAAGTQACRKVLDDWLNGQASDTRNLYVRALLFNQETLMAAADGQVRGSDIQYENILNLYKASIENIEQFGTAGNLRDRLVVTTANTIVDVLAKGARGVAAGFVTIRLSMHAGVSIKAAGLTPIEMRTWVLKQGEALGLKLDGDRLAQQAAAANIRREVFKAAPPSDLAVFAYAIDTDAWVRAGKLEASEVKAIKLPGVDMTRKWLGASSPVEFHQGVATAIFQLVALRFAYADFNESDRFNYDETLLKLTGSVVAILGNIVETVSETFIKAPVHPLSDFIMKHWAWFNRKTAGVAAHAGRWVGALAGVFVSGVDLFGKAPGALRNHEKNVAALYLSSGILGMYIALSPAVSSIPLIGAWLPPLWPILVVSIAIGVVVVHVESTAIVEWVARCKFSKTPAYRSLDEELKAFNFAVER</sequence>
<dbReference type="AlphaFoldDB" id="A0AAW3F4T6"/>
<proteinExistence type="predicted"/>
<feature type="domain" description="Toxin VasX N-terminal region" evidence="2">
    <location>
        <begin position="7"/>
        <end position="173"/>
    </location>
</feature>
<evidence type="ECO:0000313" key="3">
    <source>
        <dbReference type="EMBL" id="KGC15227.1"/>
    </source>
</evidence>
<dbReference type="NCBIfam" id="NF041559">
    <property type="entry name" value="BTH_I2691_fam"/>
    <property type="match status" value="1"/>
</dbReference>
<dbReference type="Pfam" id="PF20249">
    <property type="entry name" value="VasX_N"/>
    <property type="match status" value="1"/>
</dbReference>
<evidence type="ECO:0000313" key="4">
    <source>
        <dbReference type="Proteomes" id="UP000029590"/>
    </source>
</evidence>
<evidence type="ECO:0000256" key="1">
    <source>
        <dbReference type="SAM" id="Phobius"/>
    </source>
</evidence>
<evidence type="ECO:0000259" key="2">
    <source>
        <dbReference type="Pfam" id="PF20249"/>
    </source>
</evidence>
<reference evidence="3 4" key="1">
    <citation type="submission" date="2014-04" db="EMBL/GenBank/DDBJ databases">
        <authorList>
            <person name="Bishop-Lilly K.A."/>
            <person name="Broomall S.M."/>
            <person name="Chain P.S."/>
            <person name="Chertkov O."/>
            <person name="Coyne S.R."/>
            <person name="Daligault H.E."/>
            <person name="Davenport K.W."/>
            <person name="Erkkila T."/>
            <person name="Frey K.G."/>
            <person name="Gibbons H.S."/>
            <person name="Gu W."/>
            <person name="Jaissle J."/>
            <person name="Johnson S.L."/>
            <person name="Koroleva G.I."/>
            <person name="Ladner J.T."/>
            <person name="Lo C.-C."/>
            <person name="Minogue T.D."/>
            <person name="Munk C."/>
            <person name="Palacios G.F."/>
            <person name="Redden C.L."/>
            <person name="Rosenzweig C.N."/>
            <person name="Scholz M.B."/>
            <person name="Teshima H."/>
            <person name="Xu Y."/>
        </authorList>
    </citation>
    <scope>NUCLEOTIDE SEQUENCE [LARGE SCALE GENOMIC DNA]</scope>
    <source>
        <strain evidence="4">gladioli</strain>
    </source>
</reference>
<dbReference type="Proteomes" id="UP000029590">
    <property type="component" value="Unassembled WGS sequence"/>
</dbReference>
<feature type="transmembrane region" description="Helical" evidence="1">
    <location>
        <begin position="825"/>
        <end position="848"/>
    </location>
</feature>
<name>A0AAW3F4T6_BURGA</name>
<feature type="transmembrane region" description="Helical" evidence="1">
    <location>
        <begin position="791"/>
        <end position="813"/>
    </location>
</feature>
<keyword evidence="1" id="KW-1133">Transmembrane helix</keyword>
<dbReference type="InterPro" id="IPR046864">
    <property type="entry name" value="VasX_N"/>
</dbReference>
<dbReference type="EMBL" id="JPGG01000016">
    <property type="protein sequence ID" value="KGC15227.1"/>
    <property type="molecule type" value="Genomic_DNA"/>
</dbReference>
<accession>A0AAW3F4T6</accession>
<keyword evidence="1 3" id="KW-0812">Transmembrane</keyword>
<comment type="caution">
    <text evidence="3">The sequence shown here is derived from an EMBL/GenBank/DDBJ whole genome shotgun (WGS) entry which is preliminary data.</text>
</comment>
<dbReference type="KEGG" id="bgo:BM43_6466"/>
<dbReference type="RefSeq" id="WP_036055339.1">
    <property type="nucleotide sequence ID" value="NZ_CADEVY010000016.1"/>
</dbReference>
<organism evidence="3 4">
    <name type="scientific">Burkholderia gladioli</name>
    <name type="common">Pseudomonas marginata</name>
    <name type="synonym">Phytomonas marginata</name>
    <dbReference type="NCBI Taxonomy" id="28095"/>
    <lineage>
        <taxon>Bacteria</taxon>
        <taxon>Pseudomonadati</taxon>
        <taxon>Pseudomonadota</taxon>
        <taxon>Betaproteobacteria</taxon>
        <taxon>Burkholderiales</taxon>
        <taxon>Burkholderiaceae</taxon>
        <taxon>Burkholderia</taxon>
    </lineage>
</organism>
<keyword evidence="1" id="KW-0472">Membrane</keyword>
<gene>
    <name evidence="3" type="ORF">DM48_1302</name>
</gene>